<sequence length="256" mass="28316">MALYYLDSFVLLSESPCFHTFLSTILLARTSLYLLLHHRTRREFWGIGTTSRLLASLITFAAPKVVLAIYLKTATLSFTPPLALKSQYLASRVYILVHVPLLFDIVSPLTFSSPPHSIPLHTADSFDACTATVGSETAISSNAWAWSRSGVSAALLEAGSRVPVIRSGEIAERERSSSAQYARYRWRVEGERASHPQRAMPRMLPLVVVPAPLAFVKVLLSILSPFSCIVFSHLFMTPAPTHQRLPCSHLFPPLSP</sequence>
<comment type="caution">
    <text evidence="2">The sequence shown here is derived from an EMBL/GenBank/DDBJ whole genome shotgun (WGS) entry which is preliminary data.</text>
</comment>
<keyword evidence="1" id="KW-0812">Transmembrane</keyword>
<feature type="transmembrane region" description="Helical" evidence="1">
    <location>
        <begin position="203"/>
        <end position="236"/>
    </location>
</feature>
<dbReference type="AlphaFoldDB" id="A0AAV9ZXG0"/>
<organism evidence="2 3">
    <name type="scientific">Favolaschia claudopus</name>
    <dbReference type="NCBI Taxonomy" id="2862362"/>
    <lineage>
        <taxon>Eukaryota</taxon>
        <taxon>Fungi</taxon>
        <taxon>Dikarya</taxon>
        <taxon>Basidiomycota</taxon>
        <taxon>Agaricomycotina</taxon>
        <taxon>Agaricomycetes</taxon>
        <taxon>Agaricomycetidae</taxon>
        <taxon>Agaricales</taxon>
        <taxon>Marasmiineae</taxon>
        <taxon>Mycenaceae</taxon>
        <taxon>Favolaschia</taxon>
    </lineage>
</organism>
<dbReference type="EMBL" id="JAWWNJ010000101">
    <property type="protein sequence ID" value="KAK6995765.1"/>
    <property type="molecule type" value="Genomic_DNA"/>
</dbReference>
<keyword evidence="3" id="KW-1185">Reference proteome</keyword>
<accession>A0AAV9ZXG0</accession>
<protein>
    <submittedName>
        <fullName evidence="2">Uncharacterized protein</fullName>
    </submittedName>
</protein>
<reference evidence="2 3" key="1">
    <citation type="journal article" date="2024" name="J Genomics">
        <title>Draft genome sequencing and assembly of Favolaschia claudopus CIRM-BRFM 2984 isolated from oak limbs.</title>
        <authorList>
            <person name="Navarro D."/>
            <person name="Drula E."/>
            <person name="Chaduli D."/>
            <person name="Cazenave R."/>
            <person name="Ahrendt S."/>
            <person name="Wang J."/>
            <person name="Lipzen A."/>
            <person name="Daum C."/>
            <person name="Barry K."/>
            <person name="Grigoriev I.V."/>
            <person name="Favel A."/>
            <person name="Rosso M.N."/>
            <person name="Martin F."/>
        </authorList>
    </citation>
    <scope>NUCLEOTIDE SEQUENCE [LARGE SCALE GENOMIC DNA]</scope>
    <source>
        <strain evidence="2 3">CIRM-BRFM 2984</strain>
    </source>
</reference>
<evidence type="ECO:0000313" key="3">
    <source>
        <dbReference type="Proteomes" id="UP001362999"/>
    </source>
</evidence>
<name>A0AAV9ZXG0_9AGAR</name>
<keyword evidence="1" id="KW-1133">Transmembrane helix</keyword>
<evidence type="ECO:0000256" key="1">
    <source>
        <dbReference type="SAM" id="Phobius"/>
    </source>
</evidence>
<dbReference type="Proteomes" id="UP001362999">
    <property type="component" value="Unassembled WGS sequence"/>
</dbReference>
<keyword evidence="1" id="KW-0472">Membrane</keyword>
<gene>
    <name evidence="2" type="ORF">R3P38DRAFT_3223205</name>
</gene>
<feature type="transmembrane region" description="Helical" evidence="1">
    <location>
        <begin position="20"/>
        <end position="38"/>
    </location>
</feature>
<proteinExistence type="predicted"/>
<evidence type="ECO:0000313" key="2">
    <source>
        <dbReference type="EMBL" id="KAK6995765.1"/>
    </source>
</evidence>